<dbReference type="Gramene" id="Zm00001eb119740_T001">
    <property type="protein sequence ID" value="Zm00001eb119740_P001"/>
    <property type="gene ID" value="Zm00001eb119740"/>
</dbReference>
<reference evidence="3" key="1">
    <citation type="submission" date="2015-12" db="EMBL/GenBank/DDBJ databases">
        <title>Update maize B73 reference genome by single molecule sequencing technologies.</title>
        <authorList>
            <consortium name="Maize Genome Sequencing Project"/>
            <person name="Ware D."/>
        </authorList>
    </citation>
    <scope>NUCLEOTIDE SEQUENCE [LARGE SCALE GENOMIC DNA]</scope>
    <source>
        <strain evidence="3">cv. B73</strain>
    </source>
</reference>
<keyword evidence="3" id="KW-1185">Reference proteome</keyword>
<dbReference type="InParanoid" id="A0A804MXT1"/>
<dbReference type="Proteomes" id="UP000007305">
    <property type="component" value="Chromosome 3"/>
</dbReference>
<evidence type="ECO:0000313" key="2">
    <source>
        <dbReference type="EnsemblPlants" id="Zm00001eb119740_P001"/>
    </source>
</evidence>
<dbReference type="EnsemblPlants" id="Zm00001eb119740_T001">
    <property type="protein sequence ID" value="Zm00001eb119740_P001"/>
    <property type="gene ID" value="Zm00001eb119740"/>
</dbReference>
<reference evidence="2" key="2">
    <citation type="submission" date="2019-07" db="EMBL/GenBank/DDBJ databases">
        <authorList>
            <person name="Seetharam A."/>
            <person name="Woodhouse M."/>
            <person name="Cannon E."/>
        </authorList>
    </citation>
    <scope>NUCLEOTIDE SEQUENCE [LARGE SCALE GENOMIC DNA]</scope>
    <source>
        <strain evidence="2">cv. B73</strain>
    </source>
</reference>
<feature type="region of interest" description="Disordered" evidence="1">
    <location>
        <begin position="118"/>
        <end position="151"/>
    </location>
</feature>
<evidence type="ECO:0000313" key="3">
    <source>
        <dbReference type="Proteomes" id="UP000007305"/>
    </source>
</evidence>
<name>A0A804MXT1_MAIZE</name>
<feature type="compositionally biased region" description="Basic and acidic residues" evidence="1">
    <location>
        <begin position="127"/>
        <end position="151"/>
    </location>
</feature>
<sequence>MLTDGDVCQADGIRLRVARVRGTGYIASPEAQRDKLEVGDVGEHGERGGLRWLPGLDVGRDHPLRRAVVQGDQRQGAGVVPELLHVVLHGPRHDAAHIPSPGPQRRDHAAPVDEPAAPARHLVGEGGVRRDEEGRHGPPDGRAGDPRRRRDAVADVGAQLLPHPLECPEGEHEAVGEGGGHRADVVGEDQAAEEVAVEGLGEVRAEEHLAGAAALRLGVPHVGLEVPVTVHVGGRRRRREPALGLELPAGVNELQRLSVFHGESPASPLNNIEANFNT</sequence>
<accession>A0A804MXT1</accession>
<reference evidence="2" key="3">
    <citation type="submission" date="2021-05" db="UniProtKB">
        <authorList>
            <consortium name="EnsemblPlants"/>
        </authorList>
    </citation>
    <scope>IDENTIFICATION</scope>
    <source>
        <strain evidence="2">cv. B73</strain>
    </source>
</reference>
<proteinExistence type="predicted"/>
<evidence type="ECO:0000256" key="1">
    <source>
        <dbReference type="SAM" id="MobiDB-lite"/>
    </source>
</evidence>
<organism evidence="2 3">
    <name type="scientific">Zea mays</name>
    <name type="common">Maize</name>
    <dbReference type="NCBI Taxonomy" id="4577"/>
    <lineage>
        <taxon>Eukaryota</taxon>
        <taxon>Viridiplantae</taxon>
        <taxon>Streptophyta</taxon>
        <taxon>Embryophyta</taxon>
        <taxon>Tracheophyta</taxon>
        <taxon>Spermatophyta</taxon>
        <taxon>Magnoliopsida</taxon>
        <taxon>Liliopsida</taxon>
        <taxon>Poales</taxon>
        <taxon>Poaceae</taxon>
        <taxon>PACMAD clade</taxon>
        <taxon>Panicoideae</taxon>
        <taxon>Andropogonodae</taxon>
        <taxon>Andropogoneae</taxon>
        <taxon>Tripsacinae</taxon>
        <taxon>Zea</taxon>
    </lineage>
</organism>
<protein>
    <submittedName>
        <fullName evidence="2">Uncharacterized protein</fullName>
    </submittedName>
</protein>
<dbReference type="AlphaFoldDB" id="A0A804MXT1"/>